<comment type="caution">
    <text evidence="2">The sequence shown here is derived from an EMBL/GenBank/DDBJ whole genome shotgun (WGS) entry which is preliminary data.</text>
</comment>
<dbReference type="InterPro" id="IPR037883">
    <property type="entry name" value="Knr4/Smi1-like_sf"/>
</dbReference>
<protein>
    <submittedName>
        <fullName evidence="2">Cell wall assembly regulator SMI1</fullName>
    </submittedName>
</protein>
<dbReference type="InterPro" id="IPR018958">
    <property type="entry name" value="Knr4/Smi1-like_dom"/>
</dbReference>
<organism evidence="2 3">
    <name type="scientific">Chitinophaga ginsengisoli</name>
    <dbReference type="NCBI Taxonomy" id="363837"/>
    <lineage>
        <taxon>Bacteria</taxon>
        <taxon>Pseudomonadati</taxon>
        <taxon>Bacteroidota</taxon>
        <taxon>Chitinophagia</taxon>
        <taxon>Chitinophagales</taxon>
        <taxon>Chitinophagaceae</taxon>
        <taxon>Chitinophaga</taxon>
    </lineage>
</organism>
<dbReference type="PANTHER" id="PTHR47432:SF1">
    <property type="entry name" value="CELL WALL ASSEMBLY REGULATOR SMI1"/>
    <property type="match status" value="1"/>
</dbReference>
<dbReference type="RefSeq" id="WP_106601295.1">
    <property type="nucleotide sequence ID" value="NZ_PYGK01000002.1"/>
</dbReference>
<dbReference type="AlphaFoldDB" id="A0A2P8GM61"/>
<dbReference type="OrthoDB" id="6989522at2"/>
<keyword evidence="3" id="KW-1185">Reference proteome</keyword>
<dbReference type="InterPro" id="IPR051873">
    <property type="entry name" value="KNR4/SMI1_regulator"/>
</dbReference>
<dbReference type="Proteomes" id="UP000240978">
    <property type="component" value="Unassembled WGS sequence"/>
</dbReference>
<dbReference type="EMBL" id="PYGK01000002">
    <property type="protein sequence ID" value="PSL35054.1"/>
    <property type="molecule type" value="Genomic_DNA"/>
</dbReference>
<feature type="domain" description="Knr4/Smi1-like" evidence="1">
    <location>
        <begin position="222"/>
        <end position="332"/>
    </location>
</feature>
<reference evidence="2 3" key="1">
    <citation type="submission" date="2018-03" db="EMBL/GenBank/DDBJ databases">
        <title>Genomic Encyclopedia of Archaeal and Bacterial Type Strains, Phase II (KMG-II): from individual species to whole genera.</title>
        <authorList>
            <person name="Goeker M."/>
        </authorList>
    </citation>
    <scope>NUCLEOTIDE SEQUENCE [LARGE SCALE GENOMIC DNA]</scope>
    <source>
        <strain evidence="2 3">DSM 18107</strain>
    </source>
</reference>
<dbReference type="PANTHER" id="PTHR47432">
    <property type="entry name" value="CELL WALL ASSEMBLY REGULATOR SMI1"/>
    <property type="match status" value="1"/>
</dbReference>
<dbReference type="Gene3D" id="3.40.1580.10">
    <property type="entry name" value="SMI1/KNR4-like"/>
    <property type="match status" value="1"/>
</dbReference>
<evidence type="ECO:0000259" key="1">
    <source>
        <dbReference type="Pfam" id="PF09346"/>
    </source>
</evidence>
<dbReference type="SUPFAM" id="SSF160631">
    <property type="entry name" value="SMI1/KNR4-like"/>
    <property type="match status" value="1"/>
</dbReference>
<name>A0A2P8GM61_9BACT</name>
<evidence type="ECO:0000313" key="3">
    <source>
        <dbReference type="Proteomes" id="UP000240978"/>
    </source>
</evidence>
<proteinExistence type="predicted"/>
<evidence type="ECO:0000313" key="2">
    <source>
        <dbReference type="EMBL" id="PSL35054.1"/>
    </source>
</evidence>
<gene>
    <name evidence="2" type="ORF">CLV42_102628</name>
</gene>
<accession>A0A2P8GM61</accession>
<sequence>MEKLIRSYEQTYGKPDTLIALEAEQGDASFHVAVKNPMPDQEMPESTITSLGLSGLSDHDVELNIDVNGKQSKKVIEATGAFFYKFHQELITADEIVPGSIYRNAEVPEFDGMKAAIIINKGYLEPEWLDHEKETGKVMTIVPLFDEEADELERLPIQVRELFVRRSQLPVADPKRKKDSVVRLAVKRVWQNITEWYKAHKEKQTATLTTALKGKKTDDPAAALEKELGIKLPEDFRHSFDLIHERIVVGEYTLYDEKSMVKTARDMNGLNAEGAFKKAQKKVTKDTRIQQVWWHEQWIPVAVNSYNDRICIDMAPGPAGIPGQVIMHYNDVGPDPSGFECFFQWLEDFYNELRSELFEVNEHGEILKK</sequence>
<dbReference type="Pfam" id="PF09346">
    <property type="entry name" value="SMI1_KNR4"/>
    <property type="match status" value="1"/>
</dbReference>